<gene>
    <name evidence="1" type="primary">g9549</name>
    <name evidence="1" type="ORF">VP750_LOCUS8604</name>
</gene>
<keyword evidence="2" id="KW-1185">Reference proteome</keyword>
<proteinExistence type="predicted"/>
<protein>
    <submittedName>
        <fullName evidence="1">G9549 protein</fullName>
    </submittedName>
</protein>
<dbReference type="EMBL" id="CAXHTA020000016">
    <property type="protein sequence ID" value="CAL5226698.1"/>
    <property type="molecule type" value="Genomic_DNA"/>
</dbReference>
<comment type="caution">
    <text evidence="1">The sequence shown here is derived from an EMBL/GenBank/DDBJ whole genome shotgun (WGS) entry which is preliminary data.</text>
</comment>
<name>A0ABP1G7T4_9CHLO</name>
<organism evidence="1 2">
    <name type="scientific">Coccomyxa viridis</name>
    <dbReference type="NCBI Taxonomy" id="1274662"/>
    <lineage>
        <taxon>Eukaryota</taxon>
        <taxon>Viridiplantae</taxon>
        <taxon>Chlorophyta</taxon>
        <taxon>core chlorophytes</taxon>
        <taxon>Trebouxiophyceae</taxon>
        <taxon>Trebouxiophyceae incertae sedis</taxon>
        <taxon>Coccomyxaceae</taxon>
        <taxon>Coccomyxa</taxon>
    </lineage>
</organism>
<dbReference type="InterPro" id="IPR016024">
    <property type="entry name" value="ARM-type_fold"/>
</dbReference>
<accession>A0ABP1G7T4</accession>
<dbReference type="Proteomes" id="UP001497392">
    <property type="component" value="Unassembled WGS sequence"/>
</dbReference>
<sequence>MVRSKQFLKANIEKLVVLISGPTANDESAAFSIDILTWAVQDAKSNAKVFVDAYGFHYLAWFLARANSAPDAGADTLLARVRAADLAARVCEISQWYLDAALEAGILGALLSQICNREATVRAAALSALIACVDMLEEIAKVAPESFL</sequence>
<evidence type="ECO:0000313" key="2">
    <source>
        <dbReference type="Proteomes" id="UP001497392"/>
    </source>
</evidence>
<evidence type="ECO:0000313" key="1">
    <source>
        <dbReference type="EMBL" id="CAL5226698.1"/>
    </source>
</evidence>
<reference evidence="1 2" key="1">
    <citation type="submission" date="2024-06" db="EMBL/GenBank/DDBJ databases">
        <authorList>
            <person name="Kraege A."/>
            <person name="Thomma B."/>
        </authorList>
    </citation>
    <scope>NUCLEOTIDE SEQUENCE [LARGE SCALE GENOMIC DNA]</scope>
</reference>
<dbReference type="SUPFAM" id="SSF48371">
    <property type="entry name" value="ARM repeat"/>
    <property type="match status" value="1"/>
</dbReference>